<protein>
    <submittedName>
        <fullName evidence="1">O-methyltransferase-domain-containing protein</fullName>
    </submittedName>
</protein>
<evidence type="ECO:0000313" key="2">
    <source>
        <dbReference type="Proteomes" id="UP000724584"/>
    </source>
</evidence>
<proteinExistence type="predicted"/>
<accession>A0ACB7P7S3</accession>
<dbReference type="EMBL" id="JAGIZQ010000004">
    <property type="protein sequence ID" value="KAH6631485.1"/>
    <property type="molecule type" value="Genomic_DNA"/>
</dbReference>
<gene>
    <name evidence="1" type="ORF">F5144DRAFT_220274</name>
</gene>
<reference evidence="1 2" key="1">
    <citation type="journal article" date="2021" name="Nat. Commun.">
        <title>Genetic determinants of endophytism in the Arabidopsis root mycobiome.</title>
        <authorList>
            <person name="Mesny F."/>
            <person name="Miyauchi S."/>
            <person name="Thiergart T."/>
            <person name="Pickel B."/>
            <person name="Atanasova L."/>
            <person name="Karlsson M."/>
            <person name="Huettel B."/>
            <person name="Barry K.W."/>
            <person name="Haridas S."/>
            <person name="Chen C."/>
            <person name="Bauer D."/>
            <person name="Andreopoulos W."/>
            <person name="Pangilinan J."/>
            <person name="LaButti K."/>
            <person name="Riley R."/>
            <person name="Lipzen A."/>
            <person name="Clum A."/>
            <person name="Drula E."/>
            <person name="Henrissat B."/>
            <person name="Kohler A."/>
            <person name="Grigoriev I.V."/>
            <person name="Martin F.M."/>
            <person name="Hacquard S."/>
        </authorList>
    </citation>
    <scope>NUCLEOTIDE SEQUENCE [LARGE SCALE GENOMIC DNA]</scope>
    <source>
        <strain evidence="1 2">MPI-SDFR-AT-0079</strain>
    </source>
</reference>
<dbReference type="Proteomes" id="UP000724584">
    <property type="component" value="Unassembled WGS sequence"/>
</dbReference>
<comment type="caution">
    <text evidence="1">The sequence shown here is derived from an EMBL/GenBank/DDBJ whole genome shotgun (WGS) entry which is preliminary data.</text>
</comment>
<sequence length="596" mass="63200">MATQLTSNHGTPGLVHGTGITPPSDMDAVETLKAVQGIISTYLANGTTGGRSRIPTPEPSPVPKFLEVSKQEVNGMNGGQAEILREDAGQLSKGVLAGRSAEDIGAVSGQQQAAITGPEPANITSQAPQVAQNLTTDQLNRGVLNHAAANTLDADNMKSQGPAARMLHGDSKTNGSDIKASPPSVPPQPSQERLLKLTSDIAQNISQIATDDSARIKALTDALELAAALRPPGDTIMGWFANMSVISAVRLFIHWGAFDIIPPSKGESIAYSKLAAQVNADEGLIVRVASMLTSSHILLHHPTSPTHPAPSLSHTPISSLLISGQPMSAMFSLMYNHVTAVSTILPSYFDTYGRTEPTGPAHIPTSFLAGQPEQDFFSLLKKDDAALKNFGLAMRMTSKRVPVTGVYDMAGVLRAAEAGRETVWVDVGGGDGHTVKQFLGEYPGLRAEQCVVQDLEEVVEAARGQDDEVLRGVRWVGMDFFKEPPVEGALIYYLRHIIRDYSDPVAATILRNIARAMTDPASRVLVSEQLNPDVASTDGPLPLYAAFKDFSMLSIGGKERSLSQFEALADTAGLRVSGVYGHAATGHAVVELALKG</sequence>
<organism evidence="1 2">
    <name type="scientific">Chaetomium tenue</name>
    <dbReference type="NCBI Taxonomy" id="1854479"/>
    <lineage>
        <taxon>Eukaryota</taxon>
        <taxon>Fungi</taxon>
        <taxon>Dikarya</taxon>
        <taxon>Ascomycota</taxon>
        <taxon>Pezizomycotina</taxon>
        <taxon>Sordariomycetes</taxon>
        <taxon>Sordariomycetidae</taxon>
        <taxon>Sordariales</taxon>
        <taxon>Chaetomiaceae</taxon>
        <taxon>Chaetomium</taxon>
    </lineage>
</organism>
<keyword evidence="2" id="KW-1185">Reference proteome</keyword>
<evidence type="ECO:0000313" key="1">
    <source>
        <dbReference type="EMBL" id="KAH6631485.1"/>
    </source>
</evidence>
<name>A0ACB7P7S3_9PEZI</name>